<dbReference type="PRINTS" id="PR00680">
    <property type="entry name" value="PTREFOIL"/>
</dbReference>
<evidence type="ECO:0000313" key="3">
    <source>
        <dbReference type="EMBL" id="RYC18354.1"/>
    </source>
</evidence>
<keyword evidence="1" id="KW-1015">Disulfide bond</keyword>
<dbReference type="InterPro" id="IPR017994">
    <property type="entry name" value="P_trefoil_chordata"/>
</dbReference>
<dbReference type="AlphaFoldDB" id="A0A4Q2TFX1"/>
<feature type="domain" description="P-type" evidence="2">
    <location>
        <begin position="59"/>
        <end position="103"/>
    </location>
</feature>
<feature type="non-terminal residue" evidence="3">
    <location>
        <position position="135"/>
    </location>
</feature>
<feature type="domain" description="P-type" evidence="2">
    <location>
        <begin position="12"/>
        <end position="56"/>
    </location>
</feature>
<evidence type="ECO:0000313" key="4">
    <source>
        <dbReference type="Proteomes" id="UP000291088"/>
    </source>
</evidence>
<dbReference type="PANTHER" id="PTHR13826:SF14">
    <property type="entry name" value="TREFOIL FACTOR 2"/>
    <property type="match status" value="1"/>
</dbReference>
<reference evidence="3 4" key="1">
    <citation type="submission" date="2019-01" db="EMBL/GenBank/DDBJ databases">
        <authorList>
            <person name="Deng T."/>
        </authorList>
    </citation>
    <scope>NUCLEOTIDE SEQUENCE [LARGE SCALE GENOMIC DNA]</scope>
    <source>
        <strain evidence="3 4">F8825</strain>
    </source>
</reference>
<gene>
    <name evidence="3" type="ORF">EUU22_04300</name>
</gene>
<feature type="non-terminal residue" evidence="3">
    <location>
        <position position="1"/>
    </location>
</feature>
<feature type="domain" description="P-type" evidence="2">
    <location>
        <begin position="109"/>
        <end position="135"/>
    </location>
</feature>
<dbReference type="CDD" id="cd00111">
    <property type="entry name" value="Trefoil"/>
    <property type="match status" value="2"/>
</dbReference>
<dbReference type="Proteomes" id="UP000291088">
    <property type="component" value="Unassembled WGS sequence"/>
</dbReference>
<dbReference type="FunFam" id="4.10.110.10:FF:000006">
    <property type="entry name" value="Trefoil factor 1"/>
    <property type="match status" value="1"/>
</dbReference>
<dbReference type="InterPro" id="IPR000519">
    <property type="entry name" value="P_trefoil_dom"/>
</dbReference>
<dbReference type="Gene3D" id="4.10.110.10">
    <property type="entry name" value="Spasmolytic Protein, domain 1"/>
    <property type="match status" value="2"/>
</dbReference>
<sequence length="135" mass="14830">PWCYKAWTVVARSCNTNSPSARNDCGMDGITEQQCKDKGCCYDSNTPGSKWCFDPTLTAEKSICNPNSRINCAASGVLEQQCYATNCCYDDKTPNIPFCYQPQRNQVTVTCNVPASAKQNCGTNNITKDQCNLKG</sequence>
<name>A0A4Q2TFX1_9HYPH</name>
<protein>
    <recommendedName>
        <fullName evidence="2">P-type domain-containing protein</fullName>
    </recommendedName>
</protein>
<dbReference type="SMART" id="SM00018">
    <property type="entry name" value="PD"/>
    <property type="match status" value="2"/>
</dbReference>
<dbReference type="SUPFAM" id="SSF57492">
    <property type="entry name" value="Trefoil"/>
    <property type="match status" value="2"/>
</dbReference>
<proteinExistence type="predicted"/>
<dbReference type="InterPro" id="IPR044913">
    <property type="entry name" value="P_trefoil_dom_sf"/>
</dbReference>
<dbReference type="EMBL" id="SDVB01000161">
    <property type="protein sequence ID" value="RYC18354.1"/>
    <property type="molecule type" value="Genomic_DNA"/>
</dbReference>
<dbReference type="PROSITE" id="PS51448">
    <property type="entry name" value="P_TREFOIL_2"/>
    <property type="match status" value="3"/>
</dbReference>
<evidence type="ECO:0000259" key="2">
    <source>
        <dbReference type="PROSITE" id="PS51448"/>
    </source>
</evidence>
<dbReference type="Pfam" id="PF00088">
    <property type="entry name" value="Trefoil"/>
    <property type="match status" value="2"/>
</dbReference>
<evidence type="ECO:0000256" key="1">
    <source>
        <dbReference type="ARBA" id="ARBA00023157"/>
    </source>
</evidence>
<accession>A0A4Q2TFX1</accession>
<keyword evidence="4" id="KW-1185">Reference proteome</keyword>
<dbReference type="PANTHER" id="PTHR13826">
    <property type="entry name" value="INTESTINAL TREFOIL FACTOR-RELATED"/>
    <property type="match status" value="1"/>
</dbReference>
<organism evidence="3 4">
    <name type="scientific">Ciceribacter ferrooxidans</name>
    <dbReference type="NCBI Taxonomy" id="2509717"/>
    <lineage>
        <taxon>Bacteria</taxon>
        <taxon>Pseudomonadati</taxon>
        <taxon>Pseudomonadota</taxon>
        <taxon>Alphaproteobacteria</taxon>
        <taxon>Hyphomicrobiales</taxon>
        <taxon>Rhizobiaceae</taxon>
        <taxon>Ciceribacter</taxon>
    </lineage>
</organism>
<comment type="caution">
    <text evidence="3">The sequence shown here is derived from an EMBL/GenBank/DDBJ whole genome shotgun (WGS) entry which is preliminary data.</text>
</comment>
<dbReference type="GO" id="GO:0005615">
    <property type="term" value="C:extracellular space"/>
    <property type="evidence" value="ECO:0007669"/>
    <property type="project" value="TreeGrafter"/>
</dbReference>